<dbReference type="Pfam" id="PF24883">
    <property type="entry name" value="NPHP3_N"/>
    <property type="match status" value="1"/>
</dbReference>
<dbReference type="SUPFAM" id="SSF52540">
    <property type="entry name" value="P-loop containing nucleoside triphosphate hydrolases"/>
    <property type="match status" value="1"/>
</dbReference>
<dbReference type="Pfam" id="PF24809">
    <property type="entry name" value="DUF7708"/>
    <property type="match status" value="1"/>
</dbReference>
<evidence type="ECO:0000256" key="2">
    <source>
        <dbReference type="SAM" id="MobiDB-lite"/>
    </source>
</evidence>
<evidence type="ECO:0000313" key="6">
    <source>
        <dbReference type="Proteomes" id="UP001219525"/>
    </source>
</evidence>
<gene>
    <name evidence="5" type="ORF">GGX14DRAFT_524384</name>
</gene>
<dbReference type="EMBL" id="JARJCW010000059">
    <property type="protein sequence ID" value="KAJ7201264.1"/>
    <property type="molecule type" value="Genomic_DNA"/>
</dbReference>
<dbReference type="PANTHER" id="PTHR10039:SF14">
    <property type="entry name" value="NACHT DOMAIN-CONTAINING PROTEIN"/>
    <property type="match status" value="1"/>
</dbReference>
<accession>A0AAD6V3E6</accession>
<dbReference type="Proteomes" id="UP001219525">
    <property type="component" value="Unassembled WGS sequence"/>
</dbReference>
<evidence type="ECO:0000259" key="4">
    <source>
        <dbReference type="Pfam" id="PF24883"/>
    </source>
</evidence>
<sequence length="1499" mass="168638">MSATNSTPTAQPETGTSIFQDALNLYLEKLDEKKSRKSTFIAKCKCTAEEERTGPKELQSLIKDMEVTSGQRKKPLKKILSPIIEGLKTFDDVMKAVVAVDPTPASGVIWAAISLIVKGVSKNLEVFDKIARQLNDLKYELERLQEYEDLYEDSNNMRELLVHSYVCILRFWAAVETQCSQSLVKGSIKKAFSYDTTKLDGIITDIKDNADGISKLADIVEARRAAGAREDAQEEWKEAKLERIEARKHREAVSKFHDDHRYREVCDWLSSQDANAIVSANESRHSDNINRRTENTCQWLVSNPLYVAWNAGGSSAQDTISTPIVWIHGPPGSGKTFLCSKAIQETLKQNPDCAIAYHFFRFDTGAILETTILRVLARSLFESYWARHHRIPETLYHLTQSNSASLERVQEVLRTLANDSGFPSVFFFLDGLDEELGAPASHNHTGVISRWTVATSVVRFIAKLVQSSNVVRFWCGSQMLPPIKSILDEYSATALDIKEKAKEDVQFFLLNEVLSQMAALEIPPLKGTEMLLDLMLRAQAEGNFLWARFMVDELKEAADSRAKFAEFLARNNPSGIDGQYQLIIDRIPSNVRQLACEVFSLVAFAQRPLLIQEIQAAIAILRKPDANPTELMDHKPQINSLFKVLAPLIEVHRSGDDDTDDNDTCHLFHSTVRTFLGAHPDVFKLRNSCSHCKNVSSCAIARSCLSYLSQDRYSNLLVQVDGQWQDKTGDSINDHRFLIYAAKYWDKHLDDLRNFDNPIQIGNQVKAFLLSPAFQTCLQVQSLWVGSQFGIFTREHTPQTFLRRALPKWFVDAEEFVVFLRSYRLFLREWRLFLDSTQRDTEHVHYAGQVDRCWYRALGQDNFLFNSKERYCSFVVRHHSDSPSPAMKNSLCEGLCATGATVKVLRLESHDAASGAVSLRCEHWLLKGPEEPVPTLIKQQTLSTDEGSTNWGAFQASDSSVGRAPPAAFFADCSILRLGTQVFALDSETMSYLPLRTDQVDDPGSLSYAEECAVRGNYVVLATRRRIVLKRPEKIKTVGKECTDSGSESGEESSEPETDDEAYETWSECSSEISDDPYEEDFVTPWAGPPSDIDEDDDGSDRKSKSESVVEDSTSDSDSGYNSAVKGEEEVAASDTDSEASYVPPNAILEKDTESVKDDCDSDSDDGIFRPNRPIGIRKQSTSDKSADEDKVFASITIRDGENQMLFNFTHHLRYLLHESPPIIHPRFSLLVWPLSCGDILFADFSAKTYFIRRIRPSTAHTRHIFMKCHFSESSSGSFLHVVSLEGQLPKKSDAGMKLALLVSTYSLCRRKPSRSPPVLVYRTRISLGTVQSLKASKLPFTVTWKDTELYFTACGEAGLLRLYRIALFRNANSAEDSQVLVPTEHIFLPETARHRKVYFFPGAPHKIIVGSEQNQSAKQDSDGGVEDDELVLMYYGEDLTGETLRPPIGCYLKDSDLGDWVSSTDQSTIPDDLGIGQFDRLMERFNPEDDCILEPYLF</sequence>
<protein>
    <recommendedName>
        <fullName evidence="7">NACHT domain-containing protein</fullName>
    </recommendedName>
</protein>
<keyword evidence="6" id="KW-1185">Reference proteome</keyword>
<feature type="region of interest" description="Disordered" evidence="2">
    <location>
        <begin position="1038"/>
        <end position="1184"/>
    </location>
</feature>
<reference evidence="5" key="1">
    <citation type="submission" date="2023-03" db="EMBL/GenBank/DDBJ databases">
        <title>Massive genome expansion in bonnet fungi (Mycena s.s.) driven by repeated elements and novel gene families across ecological guilds.</title>
        <authorList>
            <consortium name="Lawrence Berkeley National Laboratory"/>
            <person name="Harder C.B."/>
            <person name="Miyauchi S."/>
            <person name="Viragh M."/>
            <person name="Kuo A."/>
            <person name="Thoen E."/>
            <person name="Andreopoulos B."/>
            <person name="Lu D."/>
            <person name="Skrede I."/>
            <person name="Drula E."/>
            <person name="Henrissat B."/>
            <person name="Morin E."/>
            <person name="Kohler A."/>
            <person name="Barry K."/>
            <person name="LaButti K."/>
            <person name="Morin E."/>
            <person name="Salamov A."/>
            <person name="Lipzen A."/>
            <person name="Mereny Z."/>
            <person name="Hegedus B."/>
            <person name="Baldrian P."/>
            <person name="Stursova M."/>
            <person name="Weitz H."/>
            <person name="Taylor A."/>
            <person name="Grigoriev I.V."/>
            <person name="Nagy L.G."/>
            <person name="Martin F."/>
            <person name="Kauserud H."/>
        </authorList>
    </citation>
    <scope>NUCLEOTIDE SEQUENCE</scope>
    <source>
        <strain evidence="5">9144</strain>
    </source>
</reference>
<dbReference type="PANTHER" id="PTHR10039">
    <property type="entry name" value="AMELOGENIN"/>
    <property type="match status" value="1"/>
</dbReference>
<organism evidence="5 6">
    <name type="scientific">Mycena pura</name>
    <dbReference type="NCBI Taxonomy" id="153505"/>
    <lineage>
        <taxon>Eukaryota</taxon>
        <taxon>Fungi</taxon>
        <taxon>Dikarya</taxon>
        <taxon>Basidiomycota</taxon>
        <taxon>Agaricomycotina</taxon>
        <taxon>Agaricomycetes</taxon>
        <taxon>Agaricomycetidae</taxon>
        <taxon>Agaricales</taxon>
        <taxon>Marasmiineae</taxon>
        <taxon>Mycenaceae</taxon>
        <taxon>Mycena</taxon>
    </lineage>
</organism>
<evidence type="ECO:0000313" key="5">
    <source>
        <dbReference type="EMBL" id="KAJ7201264.1"/>
    </source>
</evidence>
<feature type="domain" description="DUF7708" evidence="3">
    <location>
        <begin position="80"/>
        <end position="221"/>
    </location>
</feature>
<dbReference type="InterPro" id="IPR056884">
    <property type="entry name" value="NPHP3-like_N"/>
</dbReference>
<dbReference type="InterPro" id="IPR056125">
    <property type="entry name" value="DUF7708"/>
</dbReference>
<evidence type="ECO:0000259" key="3">
    <source>
        <dbReference type="Pfam" id="PF24809"/>
    </source>
</evidence>
<feature type="compositionally biased region" description="Acidic residues" evidence="2">
    <location>
        <begin position="1049"/>
        <end position="1063"/>
    </location>
</feature>
<dbReference type="InterPro" id="IPR027417">
    <property type="entry name" value="P-loop_NTPase"/>
</dbReference>
<feature type="domain" description="Nephrocystin 3-like N-terminal" evidence="4">
    <location>
        <begin position="295"/>
        <end position="434"/>
    </location>
</feature>
<comment type="caution">
    <text evidence="5">The sequence shown here is derived from an EMBL/GenBank/DDBJ whole genome shotgun (WGS) entry which is preliminary data.</text>
</comment>
<keyword evidence="1" id="KW-0677">Repeat</keyword>
<proteinExistence type="predicted"/>
<name>A0AAD6V3E6_9AGAR</name>
<evidence type="ECO:0008006" key="7">
    <source>
        <dbReference type="Google" id="ProtNLM"/>
    </source>
</evidence>
<evidence type="ECO:0000256" key="1">
    <source>
        <dbReference type="ARBA" id="ARBA00022737"/>
    </source>
</evidence>
<feature type="compositionally biased region" description="Basic and acidic residues" evidence="2">
    <location>
        <begin position="1149"/>
        <end position="1159"/>
    </location>
</feature>
<feature type="compositionally biased region" description="Acidic residues" evidence="2">
    <location>
        <begin position="1073"/>
        <end position="1082"/>
    </location>
</feature>
<dbReference type="Gene3D" id="3.40.50.300">
    <property type="entry name" value="P-loop containing nucleotide triphosphate hydrolases"/>
    <property type="match status" value="1"/>
</dbReference>